<protein>
    <recommendedName>
        <fullName evidence="4">Glycosyltransferase RgtA/B/C/D-like domain-containing protein</fullName>
    </recommendedName>
</protein>
<evidence type="ECO:0000256" key="1">
    <source>
        <dbReference type="SAM" id="Phobius"/>
    </source>
</evidence>
<name>A0A1H1A044_9BURK</name>
<evidence type="ECO:0008006" key="4">
    <source>
        <dbReference type="Google" id="ProtNLM"/>
    </source>
</evidence>
<gene>
    <name evidence="2" type="ORF">SAMN05443245_0944</name>
</gene>
<keyword evidence="3" id="KW-1185">Reference proteome</keyword>
<organism evidence="2 3">
    <name type="scientific">Paraburkholderia fungorum</name>
    <dbReference type="NCBI Taxonomy" id="134537"/>
    <lineage>
        <taxon>Bacteria</taxon>
        <taxon>Pseudomonadati</taxon>
        <taxon>Pseudomonadota</taxon>
        <taxon>Betaproteobacteria</taxon>
        <taxon>Burkholderiales</taxon>
        <taxon>Burkholderiaceae</taxon>
        <taxon>Paraburkholderia</taxon>
    </lineage>
</organism>
<feature type="transmembrane region" description="Helical" evidence="1">
    <location>
        <begin position="234"/>
        <end position="253"/>
    </location>
</feature>
<evidence type="ECO:0000313" key="3">
    <source>
        <dbReference type="Proteomes" id="UP000183487"/>
    </source>
</evidence>
<proteinExistence type="predicted"/>
<feature type="transmembrane region" description="Helical" evidence="1">
    <location>
        <begin position="203"/>
        <end position="222"/>
    </location>
</feature>
<keyword evidence="1" id="KW-0472">Membrane</keyword>
<feature type="transmembrane region" description="Helical" evidence="1">
    <location>
        <begin position="260"/>
        <end position="278"/>
    </location>
</feature>
<dbReference type="EMBL" id="FNKP01000001">
    <property type="protein sequence ID" value="SDQ33019.1"/>
    <property type="molecule type" value="Genomic_DNA"/>
</dbReference>
<feature type="transmembrane region" description="Helical" evidence="1">
    <location>
        <begin position="172"/>
        <end position="191"/>
    </location>
</feature>
<keyword evidence="1" id="KW-1133">Transmembrane helix</keyword>
<accession>A0A1H1A044</accession>
<reference evidence="3" key="1">
    <citation type="submission" date="2016-10" db="EMBL/GenBank/DDBJ databases">
        <authorList>
            <person name="Varghese N."/>
        </authorList>
    </citation>
    <scope>NUCLEOTIDE SEQUENCE [LARGE SCALE GENOMIC DNA]</scope>
    <source>
        <strain evidence="3">GAS106B</strain>
    </source>
</reference>
<evidence type="ECO:0000313" key="2">
    <source>
        <dbReference type="EMBL" id="SDQ33019.1"/>
    </source>
</evidence>
<dbReference type="AlphaFoldDB" id="A0A1H1A044"/>
<sequence>MGVATSAMLLYVAKSYRGYLRVGDLIIPFALLHYGVGYSLWGFQFQFLSSVFFMTLFIYFSFHYTQKAKNGFLSGAALALLAASLCGMNGVLFAITESIGMLVWLFYPRTTPRNVPAIAMFAVVLAIGALIWVKWVPSAASSVGGINSRVFIRYIYSLVPASMGVLSFQNTFFAFLTVSLLLTGMLAFMAQKLKSRSLTLDDYVLAIAALASLMVMISVAVGRSKAQGEWNNVLGMHYGLMSVFIPVCSWLIVSKWLPDRASSLVGIALAAMFYIAFIENAQWRYSVVNSAGEHQTQIVQALQAGTDAKVLADTYVNDFTIDTPQNRSDVANGITAFRADGATLYGGSR</sequence>
<keyword evidence="1" id="KW-0812">Transmembrane</keyword>
<feature type="transmembrane region" description="Helical" evidence="1">
    <location>
        <begin position="72"/>
        <end position="95"/>
    </location>
</feature>
<feature type="transmembrane region" description="Helical" evidence="1">
    <location>
        <begin position="115"/>
        <end position="136"/>
    </location>
</feature>
<feature type="transmembrane region" description="Helical" evidence="1">
    <location>
        <begin position="41"/>
        <end position="60"/>
    </location>
</feature>
<dbReference type="Proteomes" id="UP000183487">
    <property type="component" value="Unassembled WGS sequence"/>
</dbReference>
<feature type="transmembrane region" description="Helical" evidence="1">
    <location>
        <begin position="148"/>
        <end position="166"/>
    </location>
</feature>